<organism evidence="11 12">
    <name type="scientific">Amphilophus citrinellus</name>
    <name type="common">Midas cichlid</name>
    <name type="synonym">Cichlasoma citrinellum</name>
    <dbReference type="NCBI Taxonomy" id="61819"/>
    <lineage>
        <taxon>Eukaryota</taxon>
        <taxon>Metazoa</taxon>
        <taxon>Chordata</taxon>
        <taxon>Craniata</taxon>
        <taxon>Vertebrata</taxon>
        <taxon>Euteleostomi</taxon>
        <taxon>Actinopterygii</taxon>
        <taxon>Neopterygii</taxon>
        <taxon>Teleostei</taxon>
        <taxon>Neoteleostei</taxon>
        <taxon>Acanthomorphata</taxon>
        <taxon>Ovalentaria</taxon>
        <taxon>Cichlomorphae</taxon>
        <taxon>Cichliformes</taxon>
        <taxon>Cichlidae</taxon>
        <taxon>New World cichlids</taxon>
        <taxon>Cichlasomatinae</taxon>
        <taxon>Heroini</taxon>
        <taxon>Amphilophus</taxon>
    </lineage>
</organism>
<keyword evidence="6 8" id="KW-0675">Receptor</keyword>
<dbReference type="Ensembl" id="ENSACIT00000026843.1">
    <property type="protein sequence ID" value="ENSACIP00000026155.1"/>
    <property type="gene ID" value="ENSACIG00000020275.1"/>
</dbReference>
<evidence type="ECO:0000313" key="11">
    <source>
        <dbReference type="Ensembl" id="ENSACIP00000026155.1"/>
    </source>
</evidence>
<dbReference type="InterPro" id="IPR000276">
    <property type="entry name" value="GPCR_Rhodpsn"/>
</dbReference>
<evidence type="ECO:0000256" key="3">
    <source>
        <dbReference type="ARBA" id="ARBA00022989"/>
    </source>
</evidence>
<evidence type="ECO:0000256" key="9">
    <source>
        <dbReference type="SAM" id="Phobius"/>
    </source>
</evidence>
<keyword evidence="3 9" id="KW-1133">Transmembrane helix</keyword>
<evidence type="ECO:0000256" key="5">
    <source>
        <dbReference type="ARBA" id="ARBA00023136"/>
    </source>
</evidence>
<dbReference type="InterPro" id="IPR050125">
    <property type="entry name" value="GPCR_opsins"/>
</dbReference>
<dbReference type="Proteomes" id="UP000261340">
    <property type="component" value="Unplaced"/>
</dbReference>
<evidence type="ECO:0000259" key="10">
    <source>
        <dbReference type="PROSITE" id="PS50262"/>
    </source>
</evidence>
<evidence type="ECO:0000256" key="6">
    <source>
        <dbReference type="ARBA" id="ARBA00023170"/>
    </source>
</evidence>
<comment type="subcellular location">
    <subcellularLocation>
        <location evidence="1">Membrane</location>
        <topology evidence="1">Multi-pass membrane protein</topology>
    </subcellularLocation>
</comment>
<dbReference type="AlphaFoldDB" id="A0A3Q0T1Q9"/>
<reference evidence="11" key="1">
    <citation type="submission" date="2025-08" db="UniProtKB">
        <authorList>
            <consortium name="Ensembl"/>
        </authorList>
    </citation>
    <scope>IDENTIFICATION</scope>
</reference>
<accession>A0A3Q0T1Q9</accession>
<dbReference type="STRING" id="61819.ENSACIP00000026155"/>
<comment type="similarity">
    <text evidence="8">Belongs to the G-protein coupled receptor 1 family.</text>
</comment>
<dbReference type="PANTHER" id="PTHR24240">
    <property type="entry name" value="OPSIN"/>
    <property type="match status" value="1"/>
</dbReference>
<keyword evidence="4 8" id="KW-0297">G-protein coupled receptor</keyword>
<dbReference type="GO" id="GO:0016020">
    <property type="term" value="C:membrane"/>
    <property type="evidence" value="ECO:0007669"/>
    <property type="project" value="UniProtKB-SubCell"/>
</dbReference>
<dbReference type="InterPro" id="IPR017452">
    <property type="entry name" value="GPCR_Rhodpsn_7TM"/>
</dbReference>
<dbReference type="SUPFAM" id="SSF81321">
    <property type="entry name" value="Family A G protein-coupled receptor-like"/>
    <property type="match status" value="1"/>
</dbReference>
<dbReference type="GO" id="GO:0004930">
    <property type="term" value="F:G protein-coupled receptor activity"/>
    <property type="evidence" value="ECO:0007669"/>
    <property type="project" value="UniProtKB-KW"/>
</dbReference>
<dbReference type="Gene3D" id="1.20.1070.10">
    <property type="entry name" value="Rhodopsin 7-helix transmembrane proteins"/>
    <property type="match status" value="1"/>
</dbReference>
<dbReference type="PRINTS" id="PR00237">
    <property type="entry name" value="GPCRRHODOPSN"/>
</dbReference>
<feature type="transmembrane region" description="Helical" evidence="9">
    <location>
        <begin position="26"/>
        <end position="49"/>
    </location>
</feature>
<feature type="transmembrane region" description="Helical" evidence="9">
    <location>
        <begin position="140"/>
        <end position="160"/>
    </location>
</feature>
<keyword evidence="5 9" id="KW-0472">Membrane</keyword>
<dbReference type="PROSITE" id="PS50262">
    <property type="entry name" value="G_PROTEIN_RECEP_F1_2"/>
    <property type="match status" value="1"/>
</dbReference>
<feature type="domain" description="G-protein coupled receptors family 1 profile" evidence="10">
    <location>
        <begin position="41"/>
        <end position="213"/>
    </location>
</feature>
<sequence length="213" mass="24009">MMIHLQHSNFSTEQSPGALSRAGHTAAAVFLGFILVLGFLGNFLVLLVFSCFSVLRILANLLLVNISVSDMLVCIFGTPLSFTASVRGRWLTGSYGCQWYGFCNALFVIVSLVSLSLLSFERYSVLLCKLQSDSCQYRRAWLAVAASWLYALVWTLPPLLGWSRSSVIYKITNPYDYQKRVFKVKYFVFFIMFSAVVCTACCILPIRSKNEKR</sequence>
<feature type="transmembrane region" description="Helical" evidence="9">
    <location>
        <begin position="186"/>
        <end position="206"/>
    </location>
</feature>
<dbReference type="Pfam" id="PF00001">
    <property type="entry name" value="7tm_1"/>
    <property type="match status" value="1"/>
</dbReference>
<evidence type="ECO:0000256" key="2">
    <source>
        <dbReference type="ARBA" id="ARBA00022692"/>
    </source>
</evidence>
<evidence type="ECO:0000256" key="7">
    <source>
        <dbReference type="ARBA" id="ARBA00023224"/>
    </source>
</evidence>
<evidence type="ECO:0000256" key="4">
    <source>
        <dbReference type="ARBA" id="ARBA00023040"/>
    </source>
</evidence>
<proteinExistence type="inferred from homology"/>
<feature type="transmembrane region" description="Helical" evidence="9">
    <location>
        <begin position="61"/>
        <end position="79"/>
    </location>
</feature>
<feature type="transmembrane region" description="Helical" evidence="9">
    <location>
        <begin position="99"/>
        <end position="120"/>
    </location>
</feature>
<name>A0A3Q0T1Q9_AMPCI</name>
<evidence type="ECO:0000256" key="8">
    <source>
        <dbReference type="RuleBase" id="RU000688"/>
    </source>
</evidence>
<dbReference type="GeneTree" id="ENSGT01150000286935"/>
<evidence type="ECO:0000313" key="12">
    <source>
        <dbReference type="Proteomes" id="UP000261340"/>
    </source>
</evidence>
<reference evidence="11" key="2">
    <citation type="submission" date="2025-09" db="UniProtKB">
        <authorList>
            <consortium name="Ensembl"/>
        </authorList>
    </citation>
    <scope>IDENTIFICATION</scope>
</reference>
<protein>
    <submittedName>
        <fullName evidence="11">Teleost multiple tissue opsin 3b</fullName>
    </submittedName>
</protein>
<dbReference type="PROSITE" id="PS00237">
    <property type="entry name" value="G_PROTEIN_RECEP_F1_1"/>
    <property type="match status" value="1"/>
</dbReference>
<keyword evidence="2 8" id="KW-0812">Transmembrane</keyword>
<dbReference type="OMA" id="RWIGGYH"/>
<keyword evidence="12" id="KW-1185">Reference proteome</keyword>
<keyword evidence="7 8" id="KW-0807">Transducer</keyword>
<evidence type="ECO:0000256" key="1">
    <source>
        <dbReference type="ARBA" id="ARBA00004141"/>
    </source>
</evidence>